<evidence type="ECO:0000313" key="2">
    <source>
        <dbReference type="RefSeq" id="XP_018826499.1"/>
    </source>
</evidence>
<dbReference type="KEGG" id="jre:108995381"/>
<sequence>MASTISPLLQTLSHGRLRDAPLISCKAQASKPAPIRRTTTVPSGRRQLLSLLAASSALTAIERPSNAVDIPLFGLRKKLKDAEKEAEEIVKEGFEAAEKGIETVEKGFVTAEKGIETAEEGIQKAEKGIETVLSFGGLAQAGVVAGAEVVGILIATSIVNGILGPEAQKS</sequence>
<name>A0A2I4F4D3_JUGRE</name>
<accession>A0A2I4F4D3</accession>
<dbReference type="PANTHER" id="PTHR36734">
    <property type="entry name" value="YCF37-LIKE PROTEIN"/>
    <property type="match status" value="1"/>
</dbReference>
<keyword evidence="1" id="KW-1185">Reference proteome</keyword>
<dbReference type="PANTHER" id="PTHR36734:SF1">
    <property type="entry name" value="OS02G0815300 PROTEIN"/>
    <property type="match status" value="1"/>
</dbReference>
<dbReference type="FunCoup" id="A0A2I4F4D3">
    <property type="interactions" value="676"/>
</dbReference>
<reference evidence="2" key="1">
    <citation type="submission" date="2025-08" db="UniProtKB">
        <authorList>
            <consortium name="RefSeq"/>
        </authorList>
    </citation>
    <scope>IDENTIFICATION</scope>
    <source>
        <tissue evidence="2">Leaves</tissue>
    </source>
</reference>
<dbReference type="GO" id="GO:0009534">
    <property type="term" value="C:chloroplast thylakoid"/>
    <property type="evidence" value="ECO:0000318"/>
    <property type="project" value="GO_Central"/>
</dbReference>
<dbReference type="InParanoid" id="A0A2I4F4D3"/>
<dbReference type="GeneID" id="108995381"/>
<gene>
    <name evidence="2" type="primary">LOC108995381</name>
</gene>
<dbReference type="Proteomes" id="UP000235220">
    <property type="component" value="Chromosome 7"/>
</dbReference>
<protein>
    <submittedName>
        <fullName evidence="2">Uncharacterized protein LOC108995381</fullName>
    </submittedName>
</protein>
<organism evidence="1 2">
    <name type="scientific">Juglans regia</name>
    <name type="common">English walnut</name>
    <dbReference type="NCBI Taxonomy" id="51240"/>
    <lineage>
        <taxon>Eukaryota</taxon>
        <taxon>Viridiplantae</taxon>
        <taxon>Streptophyta</taxon>
        <taxon>Embryophyta</taxon>
        <taxon>Tracheophyta</taxon>
        <taxon>Spermatophyta</taxon>
        <taxon>Magnoliopsida</taxon>
        <taxon>eudicotyledons</taxon>
        <taxon>Gunneridae</taxon>
        <taxon>Pentapetalae</taxon>
        <taxon>rosids</taxon>
        <taxon>fabids</taxon>
        <taxon>Fagales</taxon>
        <taxon>Juglandaceae</taxon>
        <taxon>Juglans</taxon>
    </lineage>
</organism>
<proteinExistence type="predicted"/>
<dbReference type="RefSeq" id="XP_018826499.1">
    <property type="nucleotide sequence ID" value="XM_018970954.2"/>
</dbReference>
<evidence type="ECO:0000313" key="1">
    <source>
        <dbReference type="Proteomes" id="UP000235220"/>
    </source>
</evidence>
<dbReference type="STRING" id="51240.A0A2I4F4D3"/>
<dbReference type="AlphaFoldDB" id="A0A2I4F4D3"/>